<protein>
    <submittedName>
        <fullName evidence="3">K(+)-transporting ATPase subunit F</fullName>
    </submittedName>
</protein>
<dbReference type="GO" id="GO:0008556">
    <property type="term" value="F:P-type potassium transmembrane transporter activity"/>
    <property type="evidence" value="ECO:0007669"/>
    <property type="project" value="InterPro"/>
</dbReference>
<evidence type="ECO:0000313" key="3">
    <source>
        <dbReference type="EMBL" id="TRB07445.1"/>
    </source>
</evidence>
<dbReference type="EMBL" id="CP039908">
    <property type="protein sequence ID" value="QCM02291.1"/>
    <property type="molecule type" value="Genomic_DNA"/>
</dbReference>
<evidence type="ECO:0000313" key="4">
    <source>
        <dbReference type="Proteomes" id="UP000298646"/>
    </source>
</evidence>
<keyword evidence="1" id="KW-0472">Membrane</keyword>
<keyword evidence="1" id="KW-0812">Transmembrane</keyword>
<dbReference type="Pfam" id="PF09604">
    <property type="entry name" value="Potass_KdpF"/>
    <property type="match status" value="1"/>
</dbReference>
<dbReference type="GO" id="GO:0005886">
    <property type="term" value="C:plasma membrane"/>
    <property type="evidence" value="ECO:0007669"/>
    <property type="project" value="InterPro"/>
</dbReference>
<feature type="transmembrane region" description="Helical" evidence="1">
    <location>
        <begin position="6"/>
        <end position="24"/>
    </location>
</feature>
<dbReference type="NCBIfam" id="TIGR02115">
    <property type="entry name" value="potass_kdpF"/>
    <property type="match status" value="1"/>
</dbReference>
<name>A0A024J2D6_AGRTU</name>
<evidence type="ECO:0000313" key="5">
    <source>
        <dbReference type="Proteomes" id="UP000317023"/>
    </source>
</evidence>
<dbReference type="Proteomes" id="UP000298646">
    <property type="component" value="Chromosome linear"/>
</dbReference>
<dbReference type="InterPro" id="IPR011726">
    <property type="entry name" value="KdpF"/>
</dbReference>
<evidence type="ECO:0000256" key="1">
    <source>
        <dbReference type="SAM" id="Phobius"/>
    </source>
</evidence>
<proteinExistence type="predicted"/>
<reference evidence="3 5" key="1">
    <citation type="journal article" date="2019" name="Appl. Microbiol. Biotechnol.">
        <title>Differential efficiency of wild type rhizogenic strains for rol gene transformation of plants.</title>
        <authorList>
            <person name="Desmet S."/>
            <person name="De Keyser E."/>
            <person name="Van Vaerenbergh J."/>
            <person name="Baeyen S."/>
            <person name="Van Huylenbroeck J."/>
            <person name="Geelen D."/>
            <person name="Dhooghe E."/>
        </authorList>
    </citation>
    <scope>NUCLEOTIDE SEQUENCE [LARGE SCALE GENOMIC DNA]</scope>
    <source>
        <strain evidence="3 5">MAFF210266</strain>
    </source>
</reference>
<dbReference type="EMBL" id="SGOE01000002">
    <property type="protein sequence ID" value="TRB07445.1"/>
    <property type="molecule type" value="Genomic_DNA"/>
</dbReference>
<evidence type="ECO:0000313" key="2">
    <source>
        <dbReference type="EMBL" id="QCM02291.1"/>
    </source>
</evidence>
<accession>A0A024J2D6</accession>
<dbReference type="Proteomes" id="UP000317023">
    <property type="component" value="Unassembled WGS sequence"/>
</dbReference>
<reference evidence="2 4" key="2">
    <citation type="submission" date="2019-04" db="EMBL/GenBank/DDBJ databases">
        <title>Complete genome sequence of Agrobacterium tumefaciens CFBP6624.</title>
        <authorList>
            <person name="Haryono M."/>
            <person name="Lin Y.-C."/>
            <person name="Lai E.-M."/>
            <person name="Kuo C.-H."/>
        </authorList>
    </citation>
    <scope>NUCLEOTIDE SEQUENCE [LARGE SCALE GENOMIC DNA]</scope>
    <source>
        <strain evidence="2 4">CFBP6624</strain>
    </source>
</reference>
<gene>
    <name evidence="3" type="primary">kdpF</name>
    <name evidence="2" type="ORF">CFBP6624_19020</name>
    <name evidence="3" type="ORF">EXN61_10080</name>
</gene>
<dbReference type="AlphaFoldDB" id="A0A024J2D6"/>
<keyword evidence="1" id="KW-1133">Transmembrane helix</keyword>
<sequence>MIFDYVLSGAVTVFIAAYLTYALIRPERF</sequence>
<organism evidence="3 5">
    <name type="scientific">Agrobacterium tumefaciens</name>
    <dbReference type="NCBI Taxonomy" id="358"/>
    <lineage>
        <taxon>Bacteria</taxon>
        <taxon>Pseudomonadati</taxon>
        <taxon>Pseudomonadota</taxon>
        <taxon>Alphaproteobacteria</taxon>
        <taxon>Hyphomicrobiales</taxon>
        <taxon>Rhizobiaceae</taxon>
        <taxon>Rhizobium/Agrobacterium group</taxon>
        <taxon>Agrobacterium</taxon>
        <taxon>Agrobacterium tumefaciens complex</taxon>
    </lineage>
</organism>
<dbReference type="RefSeq" id="WP_035226808.1">
    <property type="nucleotide sequence ID" value="NZ_CCAN010000019.1"/>
</dbReference>